<gene>
    <name evidence="2" type="ORF">GQ55_8G177000</name>
</gene>
<dbReference type="AlphaFoldDB" id="A0A2T7CNN1"/>
<dbReference type="PANTHER" id="PTHR47069">
    <property type="match status" value="1"/>
</dbReference>
<feature type="compositionally biased region" description="Polar residues" evidence="1">
    <location>
        <begin position="135"/>
        <end position="158"/>
    </location>
</feature>
<dbReference type="EMBL" id="CM009756">
    <property type="protein sequence ID" value="PUZ44928.1"/>
    <property type="molecule type" value="Genomic_DNA"/>
</dbReference>
<dbReference type="PANTHER" id="PTHR47069:SF12">
    <property type="entry name" value="OS01G0545800 PROTEIN"/>
    <property type="match status" value="1"/>
</dbReference>
<proteinExistence type="predicted"/>
<dbReference type="Gramene" id="PUZ44928">
    <property type="protein sequence ID" value="PUZ44928"/>
    <property type="gene ID" value="GQ55_8G177000"/>
</dbReference>
<dbReference type="Proteomes" id="UP000244336">
    <property type="component" value="Chromosome 8"/>
</dbReference>
<feature type="compositionally biased region" description="Acidic residues" evidence="1">
    <location>
        <begin position="107"/>
        <end position="133"/>
    </location>
</feature>
<feature type="region of interest" description="Disordered" evidence="1">
    <location>
        <begin position="95"/>
        <end position="161"/>
    </location>
</feature>
<evidence type="ECO:0000313" key="2">
    <source>
        <dbReference type="EMBL" id="PUZ44928.1"/>
    </source>
</evidence>
<evidence type="ECO:0000313" key="3">
    <source>
        <dbReference type="Proteomes" id="UP000244336"/>
    </source>
</evidence>
<evidence type="ECO:0000256" key="1">
    <source>
        <dbReference type="SAM" id="MobiDB-lite"/>
    </source>
</evidence>
<reference evidence="2 3" key="1">
    <citation type="submission" date="2018-04" db="EMBL/GenBank/DDBJ databases">
        <title>WGS assembly of Panicum hallii var. hallii HAL2.</title>
        <authorList>
            <person name="Lovell J."/>
            <person name="Jenkins J."/>
            <person name="Lowry D."/>
            <person name="Mamidi S."/>
            <person name="Sreedasyam A."/>
            <person name="Weng X."/>
            <person name="Barry K."/>
            <person name="Bonette J."/>
            <person name="Campitelli B."/>
            <person name="Daum C."/>
            <person name="Gordon S."/>
            <person name="Gould B."/>
            <person name="Lipzen A."/>
            <person name="MacQueen A."/>
            <person name="Palacio-Mejia J."/>
            <person name="Plott C."/>
            <person name="Shakirov E."/>
            <person name="Shu S."/>
            <person name="Yoshinaga Y."/>
            <person name="Zane M."/>
            <person name="Rokhsar D."/>
            <person name="Grimwood J."/>
            <person name="Schmutz J."/>
            <person name="Juenger T."/>
        </authorList>
    </citation>
    <scope>NUCLEOTIDE SEQUENCE [LARGE SCALE GENOMIC DNA]</scope>
    <source>
        <strain evidence="3">cv. HAL2</strain>
    </source>
</reference>
<evidence type="ECO:0008006" key="4">
    <source>
        <dbReference type="Google" id="ProtNLM"/>
    </source>
</evidence>
<dbReference type="OrthoDB" id="692661at2759"/>
<name>A0A2T7CNN1_9POAL</name>
<accession>A0A2T7CNN1</accession>
<organism evidence="2 3">
    <name type="scientific">Panicum hallii var. hallii</name>
    <dbReference type="NCBI Taxonomy" id="1504633"/>
    <lineage>
        <taxon>Eukaryota</taxon>
        <taxon>Viridiplantae</taxon>
        <taxon>Streptophyta</taxon>
        <taxon>Embryophyta</taxon>
        <taxon>Tracheophyta</taxon>
        <taxon>Spermatophyta</taxon>
        <taxon>Magnoliopsida</taxon>
        <taxon>Liliopsida</taxon>
        <taxon>Poales</taxon>
        <taxon>Poaceae</taxon>
        <taxon>PACMAD clade</taxon>
        <taxon>Panicoideae</taxon>
        <taxon>Panicodae</taxon>
        <taxon>Paniceae</taxon>
        <taxon>Panicinae</taxon>
        <taxon>Panicum</taxon>
        <taxon>Panicum sect. Panicum</taxon>
    </lineage>
</organism>
<keyword evidence="3" id="KW-1185">Reference proteome</keyword>
<sequence>MREKYLELSGLRHSTKQLRNRWTQLKSLCTSWLMLNNHTTFGQGPQGEIIASEKTWKEACKKQPERKKFKYRVPLYIDQMSEMFHGVAVDGSSSYVPGEVDLAGHDEDGDDSNGGDGDGYEDGDGDRDGDGDGFENSQMSLNSRKRGSSTTDTASSPNKKSKSLMVKLMKGLIQEFKHEREESKLLSQQLVTQQERAQERAQQRLEEEMAYCRSLAVECGATEESVEYWVASKLFEKQSQRAFFKNIKIKKASFMRLKRHRQNMKMY</sequence>
<protein>
    <recommendedName>
        <fullName evidence="4">Myb/SANT-like domain-containing protein</fullName>
    </recommendedName>
</protein>